<dbReference type="Pfam" id="PF01609">
    <property type="entry name" value="DDE_Tnp_1"/>
    <property type="match status" value="1"/>
</dbReference>
<gene>
    <name evidence="3" type="ORF">N7E60_04770</name>
</gene>
<evidence type="ECO:0000313" key="4">
    <source>
        <dbReference type="Proteomes" id="UP001164676"/>
    </source>
</evidence>
<feature type="domain" description="Transposase IS4-like" evidence="2">
    <location>
        <begin position="17"/>
        <end position="249"/>
    </location>
</feature>
<dbReference type="PANTHER" id="PTHR35404:SF8">
    <property type="entry name" value="TRANSPOSASE OF TN10"/>
    <property type="match status" value="1"/>
</dbReference>
<dbReference type="SUPFAM" id="SSF53098">
    <property type="entry name" value="Ribonuclease H-like"/>
    <property type="match status" value="1"/>
</dbReference>
<evidence type="ECO:0000313" key="3">
    <source>
        <dbReference type="EMBL" id="WBA16080.1"/>
    </source>
</evidence>
<dbReference type="EMBL" id="CP114584">
    <property type="protein sequence ID" value="WBA16080.1"/>
    <property type="molecule type" value="Genomic_DNA"/>
</dbReference>
<dbReference type="Proteomes" id="UP001164676">
    <property type="component" value="Chromosome"/>
</dbReference>
<evidence type="ECO:0000259" key="2">
    <source>
        <dbReference type="Pfam" id="PF01609"/>
    </source>
</evidence>
<keyword evidence="4" id="KW-1185">Reference proteome</keyword>
<dbReference type="InterPro" id="IPR012337">
    <property type="entry name" value="RNaseH-like_sf"/>
</dbReference>
<reference evidence="3" key="1">
    <citation type="submission" date="2022-09" db="EMBL/GenBank/DDBJ databases">
        <authorList>
            <person name="Li Z.-J."/>
        </authorList>
    </citation>
    <scope>NUCLEOTIDE SEQUENCE</scope>
    <source>
        <strain evidence="3">TGB10</strain>
    </source>
</reference>
<dbReference type="InterPro" id="IPR002559">
    <property type="entry name" value="Transposase_11"/>
</dbReference>
<dbReference type="PANTHER" id="PTHR35404">
    <property type="entry name" value="TRANSPOSASE OF TN10"/>
    <property type="match status" value="1"/>
</dbReference>
<name>A0ABY7LKP8_9GAMM</name>
<accession>A0ABY7LKP8</accession>
<organism evidence="3 4">
    <name type="scientific">Salinivibrio proteolyticus</name>
    <dbReference type="NCBI Taxonomy" id="334715"/>
    <lineage>
        <taxon>Bacteria</taxon>
        <taxon>Pseudomonadati</taxon>
        <taxon>Pseudomonadota</taxon>
        <taxon>Gammaproteobacteria</taxon>
        <taxon>Vibrionales</taxon>
        <taxon>Vibrionaceae</taxon>
        <taxon>Salinivibrio</taxon>
    </lineage>
</organism>
<dbReference type="InterPro" id="IPR047658">
    <property type="entry name" value="IS4-like_transpos"/>
</dbReference>
<sequence>MYRWHAHLITRANPCPVILVDWSDVREQLRYMTLRASIAVDGRAVTLYEQAFEYGDYNSPRTHQRFLDTLQGILPDGCHPILVTDAGFRNTWFRQVAQKGWFWLGRVRGEVSIKTHQHPWQSNKQFYPDASAKPHTLGPCLLAKRSPLHCFAYLYKGAPKGRKVHRHSRTCQHHSANALYQKGSSEPWLLVTNIPTHAMNAVQITRLYAKRMQIEEAFRDLKSTAYGMALRHNRTRCVKRLNILLLIALLADILMWWNGLVATQAGWHYHFQANTIKHRRVLSIPRLGREVRNHRRYLIKLTQYQWAIREYQRLTHTMGLGQL</sequence>
<proteinExistence type="predicted"/>
<evidence type="ECO:0000256" key="1">
    <source>
        <dbReference type="SAM" id="Phobius"/>
    </source>
</evidence>
<feature type="transmembrane region" description="Helical" evidence="1">
    <location>
        <begin position="241"/>
        <end position="259"/>
    </location>
</feature>
<dbReference type="NCBIfam" id="NF033591">
    <property type="entry name" value="transpos_IS4_2"/>
    <property type="match status" value="1"/>
</dbReference>
<keyword evidence="1" id="KW-0812">Transmembrane</keyword>
<dbReference type="Gene3D" id="3.90.350.10">
    <property type="entry name" value="Transposase Inhibitor Protein From Tn5, Chain A, domain 1"/>
    <property type="match status" value="1"/>
</dbReference>
<keyword evidence="1" id="KW-0472">Membrane</keyword>
<protein>
    <submittedName>
        <fullName evidence="3">IS4 family transposase</fullName>
    </submittedName>
</protein>
<keyword evidence="1" id="KW-1133">Transmembrane helix</keyword>